<reference evidence="1" key="1">
    <citation type="journal article" date="2016" name="Nat. Genet.">
        <title>A high-quality carrot genome assembly provides new insights into carotenoid accumulation and asterid genome evolution.</title>
        <authorList>
            <person name="Iorizzo M."/>
            <person name="Ellison S."/>
            <person name="Senalik D."/>
            <person name="Zeng P."/>
            <person name="Satapoomin P."/>
            <person name="Huang J."/>
            <person name="Bowman M."/>
            <person name="Iovene M."/>
            <person name="Sanseverino W."/>
            <person name="Cavagnaro P."/>
            <person name="Yildiz M."/>
            <person name="Macko-Podgorni A."/>
            <person name="Moranska E."/>
            <person name="Grzebelus E."/>
            <person name="Grzebelus D."/>
            <person name="Ashrafi H."/>
            <person name="Zheng Z."/>
            <person name="Cheng S."/>
            <person name="Spooner D."/>
            <person name="Van Deynze A."/>
            <person name="Simon P."/>
        </authorList>
    </citation>
    <scope>NUCLEOTIDE SEQUENCE</scope>
    <source>
        <tissue evidence="1">Leaf</tissue>
    </source>
</reference>
<gene>
    <name evidence="1" type="ORF">DCAR_0100185</name>
</gene>
<evidence type="ECO:0000313" key="1">
    <source>
        <dbReference type="EMBL" id="WOG81040.1"/>
    </source>
</evidence>
<dbReference type="AlphaFoldDB" id="A0AAF0W3P9"/>
<organism evidence="1 2">
    <name type="scientific">Daucus carota subsp. sativus</name>
    <name type="common">Carrot</name>
    <dbReference type="NCBI Taxonomy" id="79200"/>
    <lineage>
        <taxon>Eukaryota</taxon>
        <taxon>Viridiplantae</taxon>
        <taxon>Streptophyta</taxon>
        <taxon>Embryophyta</taxon>
        <taxon>Tracheophyta</taxon>
        <taxon>Spermatophyta</taxon>
        <taxon>Magnoliopsida</taxon>
        <taxon>eudicotyledons</taxon>
        <taxon>Gunneridae</taxon>
        <taxon>Pentapetalae</taxon>
        <taxon>asterids</taxon>
        <taxon>campanulids</taxon>
        <taxon>Apiales</taxon>
        <taxon>Apiaceae</taxon>
        <taxon>Apioideae</taxon>
        <taxon>Scandiceae</taxon>
        <taxon>Daucinae</taxon>
        <taxon>Daucus</taxon>
        <taxon>Daucus sect. Daucus</taxon>
    </lineage>
</organism>
<protein>
    <submittedName>
        <fullName evidence="1">Uncharacterized protein</fullName>
    </submittedName>
</protein>
<sequence length="137" mass="14620">MVSPQGLIWGYGVACVSLKIGPWEGKCKLLAMPLDDFDVILGIDFLLAAKCSVLPYLGGIFIANEKEPCFVKGITEKSDKGKAKGGLLSALQVEAGLKRGEVTYLAALVEIKPDQVVEVPKEGRWVLKNVCGLSGAE</sequence>
<dbReference type="EMBL" id="CP093343">
    <property type="protein sequence ID" value="WOG81040.1"/>
    <property type="molecule type" value="Genomic_DNA"/>
</dbReference>
<name>A0AAF0W3P9_DAUCS</name>
<reference evidence="1" key="2">
    <citation type="submission" date="2022-03" db="EMBL/GenBank/DDBJ databases">
        <title>Draft title - Genomic analysis of global carrot germplasm unveils the trajectory of domestication and the origin of high carotenoid orange carrot.</title>
        <authorList>
            <person name="Iorizzo M."/>
            <person name="Ellison S."/>
            <person name="Senalik D."/>
            <person name="Macko-Podgorni A."/>
            <person name="Grzebelus D."/>
            <person name="Bostan H."/>
            <person name="Rolling W."/>
            <person name="Curaba J."/>
            <person name="Simon P."/>
        </authorList>
    </citation>
    <scope>NUCLEOTIDE SEQUENCE</scope>
    <source>
        <tissue evidence="1">Leaf</tissue>
    </source>
</reference>
<proteinExistence type="predicted"/>
<keyword evidence="2" id="KW-1185">Reference proteome</keyword>
<accession>A0AAF0W3P9</accession>
<dbReference type="Proteomes" id="UP000077755">
    <property type="component" value="Chromosome 1"/>
</dbReference>
<evidence type="ECO:0000313" key="2">
    <source>
        <dbReference type="Proteomes" id="UP000077755"/>
    </source>
</evidence>